<dbReference type="Gene3D" id="2.60.210.10">
    <property type="entry name" value="Apoptosis, Tumor Necrosis Factor Receptor Associated Protein 2, Chain A"/>
    <property type="match status" value="1"/>
</dbReference>
<dbReference type="SMART" id="SM00225">
    <property type="entry name" value="BTB"/>
    <property type="match status" value="2"/>
</dbReference>
<protein>
    <recommendedName>
        <fullName evidence="3">BTB domain-containing protein</fullName>
    </recommendedName>
</protein>
<dbReference type="InterPro" id="IPR002083">
    <property type="entry name" value="MATH/TRAF_dom"/>
</dbReference>
<dbReference type="CDD" id="cd00121">
    <property type="entry name" value="MATH"/>
    <property type="match status" value="1"/>
</dbReference>
<proteinExistence type="inferred from homology"/>
<dbReference type="Pfam" id="PF00651">
    <property type="entry name" value="BTB"/>
    <property type="match status" value="2"/>
</dbReference>
<evidence type="ECO:0000313" key="5">
    <source>
        <dbReference type="Proteomes" id="UP000026961"/>
    </source>
</evidence>
<evidence type="ECO:0000256" key="1">
    <source>
        <dbReference type="ARBA" id="ARBA00004906"/>
    </source>
</evidence>
<dbReference type="CDD" id="cd18280">
    <property type="entry name" value="BTB_POZ_BPM_plant"/>
    <property type="match status" value="1"/>
</dbReference>
<dbReference type="Pfam" id="PF24570">
    <property type="entry name" value="BACK_BPM_SPOP"/>
    <property type="match status" value="1"/>
</dbReference>
<feature type="domain" description="BTB" evidence="3">
    <location>
        <begin position="42"/>
        <end position="109"/>
    </location>
</feature>
<dbReference type="SUPFAM" id="SSF54695">
    <property type="entry name" value="POZ domain"/>
    <property type="match status" value="2"/>
</dbReference>
<dbReference type="GO" id="GO:0016567">
    <property type="term" value="P:protein ubiquitination"/>
    <property type="evidence" value="ECO:0007669"/>
    <property type="project" value="InterPro"/>
</dbReference>
<dbReference type="PANTHER" id="PTHR26379">
    <property type="entry name" value="BTB/POZ AND MATH DOMAIN-CONTAINING PROTEIN 1"/>
    <property type="match status" value="1"/>
</dbReference>
<dbReference type="eggNOG" id="KOG1987">
    <property type="taxonomic scope" value="Eukaryota"/>
</dbReference>
<evidence type="ECO:0000259" key="3">
    <source>
        <dbReference type="PROSITE" id="PS50097"/>
    </source>
</evidence>
<dbReference type="STRING" id="40148.A0A0E0AXU4"/>
<dbReference type="Gramene" id="OGLUM08G22210.1">
    <property type="protein sequence ID" value="OGLUM08G22210.1"/>
    <property type="gene ID" value="OGLUM08G22210"/>
</dbReference>
<dbReference type="InterPro" id="IPR045005">
    <property type="entry name" value="BPM1-6"/>
</dbReference>
<dbReference type="InterPro" id="IPR056423">
    <property type="entry name" value="BACK_BPM_SPOP"/>
</dbReference>
<dbReference type="CDD" id="cd14733">
    <property type="entry name" value="BACK"/>
    <property type="match status" value="1"/>
</dbReference>
<dbReference type="PROSITE" id="PS50097">
    <property type="entry name" value="BTB"/>
    <property type="match status" value="2"/>
</dbReference>
<dbReference type="SUPFAM" id="SSF49599">
    <property type="entry name" value="TRAF domain-like"/>
    <property type="match status" value="1"/>
</dbReference>
<organism evidence="4">
    <name type="scientific">Oryza glumipatula</name>
    <dbReference type="NCBI Taxonomy" id="40148"/>
    <lineage>
        <taxon>Eukaryota</taxon>
        <taxon>Viridiplantae</taxon>
        <taxon>Streptophyta</taxon>
        <taxon>Embryophyta</taxon>
        <taxon>Tracheophyta</taxon>
        <taxon>Spermatophyta</taxon>
        <taxon>Magnoliopsida</taxon>
        <taxon>Liliopsida</taxon>
        <taxon>Poales</taxon>
        <taxon>Poaceae</taxon>
        <taxon>BOP clade</taxon>
        <taxon>Oryzoideae</taxon>
        <taxon>Oryzeae</taxon>
        <taxon>Oryzinae</taxon>
        <taxon>Oryza</taxon>
    </lineage>
</organism>
<comment type="similarity">
    <text evidence="2">Belongs to the Tdpoz family.</text>
</comment>
<sequence>MVTFICGLVVLRNDDDGDDHVAVPPSNLGSQLAAMVGSAVGSDVSFSVGGETFHAHRAVLAARSPVFRAELLGSMAEATMPCVTLRDIEPATFRALLHFVYTDVLQIEGSSSTSTTDLLQRLLAAADRFALERLKLMCAQKLWESVSVETVIATLCCAEMHSCPELKNRCIDLVVTKDNFMEVAVTKDYFHLGQKASWMTVIGEWVPERRISAGEHNSTIVFHFYSHAGCKYISVFLLLDENEIDPKISIIFEVFLMDKDGKPSSHHAKRTMGPNMETASGLRFTGWRHFVKQSDLQPDHVSDKGTATFVCGFMVVRNDVHGNPIPSYGGSADGSDVSFAIGGETFHAHRAVLAARSPVFRAELLGSMAEATMPCVTLHDIEPATFQSYFCCKEVASFNPRFYIP</sequence>
<comment type="pathway">
    <text evidence="1">Protein modification; protein ubiquitination.</text>
</comment>
<dbReference type="EnsemblPlants" id="OGLUM08G22210.1">
    <property type="protein sequence ID" value="OGLUM08G22210.1"/>
    <property type="gene ID" value="OGLUM08G22210"/>
</dbReference>
<accession>A0A0E0AXU4</accession>
<keyword evidence="5" id="KW-1185">Reference proteome</keyword>
<dbReference type="InterPro" id="IPR008974">
    <property type="entry name" value="TRAF-like"/>
</dbReference>
<dbReference type="Gene3D" id="3.30.710.10">
    <property type="entry name" value="Potassium Channel Kv1.1, Chain A"/>
    <property type="match status" value="2"/>
</dbReference>
<dbReference type="AlphaFoldDB" id="A0A0E0AXU4"/>
<feature type="domain" description="BTB" evidence="3">
    <location>
        <begin position="335"/>
        <end position="390"/>
    </location>
</feature>
<dbReference type="InterPro" id="IPR000210">
    <property type="entry name" value="BTB/POZ_dom"/>
</dbReference>
<evidence type="ECO:0000256" key="2">
    <source>
        <dbReference type="ARBA" id="ARBA00010846"/>
    </source>
</evidence>
<evidence type="ECO:0000313" key="4">
    <source>
        <dbReference type="EnsemblPlants" id="OGLUM08G22210.1"/>
    </source>
</evidence>
<reference evidence="4" key="1">
    <citation type="submission" date="2015-04" db="UniProtKB">
        <authorList>
            <consortium name="EnsemblPlants"/>
        </authorList>
    </citation>
    <scope>IDENTIFICATION</scope>
</reference>
<reference evidence="4" key="2">
    <citation type="submission" date="2018-05" db="EMBL/GenBank/DDBJ databases">
        <title>OgluRS3 (Oryza glumaepatula Reference Sequence Version 3).</title>
        <authorList>
            <person name="Zhang J."/>
            <person name="Kudrna D."/>
            <person name="Lee S."/>
            <person name="Talag J."/>
            <person name="Welchert J."/>
            <person name="Wing R.A."/>
        </authorList>
    </citation>
    <scope>NUCLEOTIDE SEQUENCE [LARGE SCALE GENOMIC DNA]</scope>
</reference>
<dbReference type="HOGENOM" id="CLU_680392_0_0_1"/>
<name>A0A0E0AXU4_9ORYZ</name>
<dbReference type="InterPro" id="IPR011333">
    <property type="entry name" value="SKP1/BTB/POZ_sf"/>
</dbReference>
<dbReference type="Proteomes" id="UP000026961">
    <property type="component" value="Chromosome 8"/>
</dbReference>
<dbReference type="PANTHER" id="PTHR26379:SF238">
    <property type="entry name" value="OS08G0523100 PROTEIN"/>
    <property type="match status" value="1"/>
</dbReference>